<sequence length="237" mass="25844">MVLNGNPKEAGIYKSYREPTIIINKRTASGSWGCGGVMVRLLASHQGAVNPGVLHVGIVQDDTAGRRVYSGISRFLSSFIPALLHTHLTSSSASILKTSMPRATQISSRYHYLVHNNWSADLESILSPKDNADFAHLLSSKFPLSHIHQAKRLPLTHRVHFPTVQPASLEICSQDGRRNSLAGHTASSPFVPMEYLGTNGRPQLQTLGTEARCGLHSLVAPTQKVLRTLRLVEVNVG</sequence>
<evidence type="ECO:0000313" key="2">
    <source>
        <dbReference type="Proteomes" id="UP001159363"/>
    </source>
</evidence>
<organism evidence="1 2">
    <name type="scientific">Dryococelus australis</name>
    <dbReference type="NCBI Taxonomy" id="614101"/>
    <lineage>
        <taxon>Eukaryota</taxon>
        <taxon>Metazoa</taxon>
        <taxon>Ecdysozoa</taxon>
        <taxon>Arthropoda</taxon>
        <taxon>Hexapoda</taxon>
        <taxon>Insecta</taxon>
        <taxon>Pterygota</taxon>
        <taxon>Neoptera</taxon>
        <taxon>Polyneoptera</taxon>
        <taxon>Phasmatodea</taxon>
        <taxon>Verophasmatodea</taxon>
        <taxon>Anareolatae</taxon>
        <taxon>Phasmatidae</taxon>
        <taxon>Eurycanthinae</taxon>
        <taxon>Dryococelus</taxon>
    </lineage>
</organism>
<proteinExistence type="predicted"/>
<evidence type="ECO:0000313" key="1">
    <source>
        <dbReference type="EMBL" id="KAJ8866675.1"/>
    </source>
</evidence>
<dbReference type="EMBL" id="JARBHB010000016">
    <property type="protein sequence ID" value="KAJ8866675.1"/>
    <property type="molecule type" value="Genomic_DNA"/>
</dbReference>
<gene>
    <name evidence="1" type="ORF">PR048_032536</name>
</gene>
<comment type="caution">
    <text evidence="1">The sequence shown here is derived from an EMBL/GenBank/DDBJ whole genome shotgun (WGS) entry which is preliminary data.</text>
</comment>
<dbReference type="Proteomes" id="UP001159363">
    <property type="component" value="Chromosome 15"/>
</dbReference>
<reference evidence="1 2" key="1">
    <citation type="submission" date="2023-02" db="EMBL/GenBank/DDBJ databases">
        <title>LHISI_Scaffold_Assembly.</title>
        <authorList>
            <person name="Stuart O.P."/>
            <person name="Cleave R."/>
            <person name="Magrath M.J.L."/>
            <person name="Mikheyev A.S."/>
        </authorList>
    </citation>
    <scope>NUCLEOTIDE SEQUENCE [LARGE SCALE GENOMIC DNA]</scope>
    <source>
        <strain evidence="1">Daus_M_001</strain>
        <tissue evidence="1">Leg muscle</tissue>
    </source>
</reference>
<accession>A0ABQ9G2H6</accession>
<keyword evidence="2" id="KW-1185">Reference proteome</keyword>
<protein>
    <submittedName>
        <fullName evidence="1">Uncharacterized protein</fullName>
    </submittedName>
</protein>
<name>A0ABQ9G2H6_9NEOP</name>